<evidence type="ECO:0000259" key="2">
    <source>
        <dbReference type="Pfam" id="PF12706"/>
    </source>
</evidence>
<feature type="domain" description="Metallo-beta-lactamase" evidence="2">
    <location>
        <begin position="88"/>
        <end position="286"/>
    </location>
</feature>
<dbReference type="PANTHER" id="PTHR15032">
    <property type="entry name" value="N-ACYL-PHOSPHATIDYLETHANOLAMINE-HYDROLYZING PHOSPHOLIPASE D"/>
    <property type="match status" value="1"/>
</dbReference>
<dbReference type="PANTHER" id="PTHR15032:SF4">
    <property type="entry name" value="N-ACYL-PHOSPHATIDYLETHANOLAMINE-HYDROLYZING PHOSPHOLIPASE D"/>
    <property type="match status" value="1"/>
</dbReference>
<dbReference type="Proteomes" id="UP000317747">
    <property type="component" value="Unassembled WGS sequence"/>
</dbReference>
<organism evidence="3 4">
    <name type="scientific">Pantoea deleyi</name>
    <dbReference type="NCBI Taxonomy" id="470932"/>
    <lineage>
        <taxon>Bacteria</taxon>
        <taxon>Pseudomonadati</taxon>
        <taxon>Pseudomonadota</taxon>
        <taxon>Gammaproteobacteria</taxon>
        <taxon>Enterobacterales</taxon>
        <taxon>Erwiniaceae</taxon>
        <taxon>Pantoea</taxon>
    </lineage>
</organism>
<dbReference type="OrthoDB" id="9805728at2"/>
<dbReference type="AlphaFoldDB" id="A0A506Q0G7"/>
<dbReference type="RefSeq" id="WP_140917264.1">
    <property type="nucleotide sequence ID" value="NZ_CP071405.1"/>
</dbReference>
<keyword evidence="4" id="KW-1185">Reference proteome</keyword>
<name>A0A506Q0G7_9GAMM</name>
<proteinExistence type="predicted"/>
<dbReference type="InterPro" id="IPR036866">
    <property type="entry name" value="RibonucZ/Hydroxyglut_hydro"/>
</dbReference>
<gene>
    <name evidence="3" type="ORF">FJW01_16565</name>
</gene>
<feature type="region of interest" description="Disordered" evidence="1">
    <location>
        <begin position="1"/>
        <end position="31"/>
    </location>
</feature>
<evidence type="ECO:0000313" key="3">
    <source>
        <dbReference type="EMBL" id="TPV39112.1"/>
    </source>
</evidence>
<dbReference type="EMBL" id="VHJA01000064">
    <property type="protein sequence ID" value="TPV39112.1"/>
    <property type="molecule type" value="Genomic_DNA"/>
</dbReference>
<protein>
    <submittedName>
        <fullName evidence="3">MBL fold metallo-hydrolase</fullName>
    </submittedName>
</protein>
<dbReference type="SUPFAM" id="SSF56281">
    <property type="entry name" value="Metallo-hydrolase/oxidoreductase"/>
    <property type="match status" value="1"/>
</dbReference>
<comment type="caution">
    <text evidence="3">The sequence shown here is derived from an EMBL/GenBank/DDBJ whole genome shotgun (WGS) entry which is preliminary data.</text>
</comment>
<sequence>MAWKNPWYDSSKAHHTPQGFTNPEPDLRQPGDLRRWRRERKAGGLPLPPRQGYAAFTGEWWQPADLSGSDDRLWWLGHAAVLLRLNQRYILIDPVLSSRASPLPFAGPQRKTPAPLSIADLPQLDLVLISHNHYDHLDRSTVKAIVRRFPQATFVVPLGLAKWCRARGVSKVHQLDWWQSITLGDLHIDAVPARHWSMRTPRDRNRSLWCGWVVRSAACRFWFSGDSGYSDSLAEIIARLGPFTLAALPIGAYAPRWFMAGQHMDPDQAVALWQKAGRPLTLPIHWGVFELADESLDAPPQELAQALSRANERNGGFAPWRIGESRGLNIASQESS</sequence>
<keyword evidence="3" id="KW-0378">Hydrolase</keyword>
<evidence type="ECO:0000256" key="1">
    <source>
        <dbReference type="SAM" id="MobiDB-lite"/>
    </source>
</evidence>
<dbReference type="GO" id="GO:0016787">
    <property type="term" value="F:hydrolase activity"/>
    <property type="evidence" value="ECO:0007669"/>
    <property type="project" value="UniProtKB-KW"/>
</dbReference>
<dbReference type="Gene3D" id="3.60.15.10">
    <property type="entry name" value="Ribonuclease Z/Hydroxyacylglutathione hydrolase-like"/>
    <property type="match status" value="1"/>
</dbReference>
<accession>A0A506Q0G7</accession>
<dbReference type="Pfam" id="PF12706">
    <property type="entry name" value="Lactamase_B_2"/>
    <property type="match status" value="1"/>
</dbReference>
<reference evidence="3 4" key="1">
    <citation type="submission" date="2019-06" db="EMBL/GenBank/DDBJ databases">
        <title>Taxogenomics and systematics of the genus Pantoea.</title>
        <authorList>
            <person name="Tambong J.T."/>
        </authorList>
    </citation>
    <scope>NUCLEOTIDE SEQUENCE [LARGE SCALE GENOMIC DNA]</scope>
    <source>
        <strain evidence="3 4">LMG 24200</strain>
    </source>
</reference>
<dbReference type="InterPro" id="IPR001279">
    <property type="entry name" value="Metallo-B-lactamas"/>
</dbReference>
<dbReference type="GO" id="GO:0005737">
    <property type="term" value="C:cytoplasm"/>
    <property type="evidence" value="ECO:0007669"/>
    <property type="project" value="TreeGrafter"/>
</dbReference>
<evidence type="ECO:0000313" key="4">
    <source>
        <dbReference type="Proteomes" id="UP000317747"/>
    </source>
</evidence>